<accession>A0ABW3RV13</accession>
<dbReference type="RefSeq" id="WP_379318130.1">
    <property type="nucleotide sequence ID" value="NZ_JBHTLM010000004.1"/>
</dbReference>
<comment type="caution">
    <text evidence="1">The sequence shown here is derived from an EMBL/GenBank/DDBJ whole genome shotgun (WGS) entry which is preliminary data.</text>
</comment>
<reference evidence="2" key="1">
    <citation type="journal article" date="2019" name="Int. J. Syst. Evol. Microbiol.">
        <title>The Global Catalogue of Microorganisms (GCM) 10K type strain sequencing project: providing services to taxonomists for standard genome sequencing and annotation.</title>
        <authorList>
            <consortium name="The Broad Institute Genomics Platform"/>
            <consortium name="The Broad Institute Genome Sequencing Center for Infectious Disease"/>
            <person name="Wu L."/>
            <person name="Ma J."/>
        </authorList>
    </citation>
    <scope>NUCLEOTIDE SEQUENCE [LARGE SCALE GENOMIC DNA]</scope>
    <source>
        <strain evidence="2">CCUG 59189</strain>
    </source>
</reference>
<dbReference type="Proteomes" id="UP001597262">
    <property type="component" value="Unassembled WGS sequence"/>
</dbReference>
<evidence type="ECO:0000313" key="1">
    <source>
        <dbReference type="EMBL" id="MFD1176097.1"/>
    </source>
</evidence>
<proteinExistence type="predicted"/>
<protein>
    <submittedName>
        <fullName evidence="1">Uncharacterized protein</fullName>
    </submittedName>
</protein>
<dbReference type="EMBL" id="JBHTLM010000004">
    <property type="protein sequence ID" value="MFD1176097.1"/>
    <property type="molecule type" value="Genomic_DNA"/>
</dbReference>
<evidence type="ECO:0000313" key="2">
    <source>
        <dbReference type="Proteomes" id="UP001597262"/>
    </source>
</evidence>
<keyword evidence="2" id="KW-1185">Reference proteome</keyword>
<sequence length="94" mass="10123">MAVGDAFNLDDIVASDVIFGHEIVRIAQQACGTKKMVLPLGRVGLSILGLFVPAMKEEPLRLSGDKYGKYIGKIPATKHAEAIAATICELQKNR</sequence>
<organism evidence="1 2">
    <name type="scientific">Paenibacillus puldeungensis</name>
    <dbReference type="NCBI Taxonomy" id="696536"/>
    <lineage>
        <taxon>Bacteria</taxon>
        <taxon>Bacillati</taxon>
        <taxon>Bacillota</taxon>
        <taxon>Bacilli</taxon>
        <taxon>Bacillales</taxon>
        <taxon>Paenibacillaceae</taxon>
        <taxon>Paenibacillus</taxon>
    </lineage>
</organism>
<name>A0ABW3RV13_9BACL</name>
<gene>
    <name evidence="1" type="ORF">ACFQ3W_07270</name>
</gene>